<dbReference type="EMBL" id="KZ819801">
    <property type="protein sequence ID" value="PWN52021.1"/>
    <property type="molecule type" value="Genomic_DNA"/>
</dbReference>
<reference evidence="1 2" key="1">
    <citation type="journal article" date="2018" name="Mol. Biol. Evol.">
        <title>Broad Genomic Sampling Reveals a Smut Pathogenic Ancestry of the Fungal Clade Ustilaginomycotina.</title>
        <authorList>
            <person name="Kijpornyongpan T."/>
            <person name="Mondo S.J."/>
            <person name="Barry K."/>
            <person name="Sandor L."/>
            <person name="Lee J."/>
            <person name="Lipzen A."/>
            <person name="Pangilinan J."/>
            <person name="LaButti K."/>
            <person name="Hainaut M."/>
            <person name="Henrissat B."/>
            <person name="Grigoriev I.V."/>
            <person name="Spatafora J.W."/>
            <person name="Aime M.C."/>
        </authorList>
    </citation>
    <scope>NUCLEOTIDE SEQUENCE [LARGE SCALE GENOMIC DNA]</scope>
    <source>
        <strain evidence="1 2">SA 807</strain>
    </source>
</reference>
<protein>
    <submittedName>
        <fullName evidence="1">Uncharacterized protein</fullName>
    </submittedName>
</protein>
<dbReference type="Proteomes" id="UP000245626">
    <property type="component" value="Unassembled WGS sequence"/>
</dbReference>
<name>A0ACD0P1Z6_9BASI</name>
<proteinExistence type="predicted"/>
<sequence length="71" mass="8212">MLTFNYHPDQGERVVTVLILFFFVFFSPSFLSPFLLLYRLFPSPPGLFFLSEEDVKGSNKIEPYSGYTHLG</sequence>
<keyword evidence="2" id="KW-1185">Reference proteome</keyword>
<gene>
    <name evidence="1" type="ORF">IE53DRAFT_385567</name>
</gene>
<organism evidence="1 2">
    <name type="scientific">Violaceomyces palustris</name>
    <dbReference type="NCBI Taxonomy" id="1673888"/>
    <lineage>
        <taxon>Eukaryota</taxon>
        <taxon>Fungi</taxon>
        <taxon>Dikarya</taxon>
        <taxon>Basidiomycota</taxon>
        <taxon>Ustilaginomycotina</taxon>
        <taxon>Ustilaginomycetes</taxon>
        <taxon>Violaceomycetales</taxon>
        <taxon>Violaceomycetaceae</taxon>
        <taxon>Violaceomyces</taxon>
    </lineage>
</organism>
<evidence type="ECO:0000313" key="1">
    <source>
        <dbReference type="EMBL" id="PWN52021.1"/>
    </source>
</evidence>
<accession>A0ACD0P1Z6</accession>
<evidence type="ECO:0000313" key="2">
    <source>
        <dbReference type="Proteomes" id="UP000245626"/>
    </source>
</evidence>